<gene>
    <name evidence="7" type="ORF">DCC39_11325</name>
</gene>
<evidence type="ECO:0000256" key="5">
    <source>
        <dbReference type="SAM" id="MobiDB-lite"/>
    </source>
</evidence>
<dbReference type="Proteomes" id="UP000245998">
    <property type="component" value="Unassembled WGS sequence"/>
</dbReference>
<feature type="compositionally biased region" description="Basic and acidic residues" evidence="5">
    <location>
        <begin position="527"/>
        <end position="541"/>
    </location>
</feature>
<evidence type="ECO:0000256" key="2">
    <source>
        <dbReference type="ARBA" id="ARBA00005278"/>
    </source>
</evidence>
<evidence type="ECO:0000256" key="6">
    <source>
        <dbReference type="SAM" id="Phobius"/>
    </source>
</evidence>
<keyword evidence="6" id="KW-1133">Transmembrane helix</keyword>
<comment type="caution">
    <text evidence="7">The sequence shown here is derived from an EMBL/GenBank/DDBJ whole genome shotgun (WGS) entry which is preliminary data.</text>
</comment>
<evidence type="ECO:0000313" key="7">
    <source>
        <dbReference type="EMBL" id="PWA10414.1"/>
    </source>
</evidence>
<sequence length="554" mass="61934">MSVWKWKNRKKSKQKTIEIPHKTLKKRDHEEVTGNLEETITFIKDLLGENEDFIIRRLKIFGKYPATVFYISNLVDTKLINDGLLKPLMSSPEWIQEEGLNHEELIKILSEEVLYYSEVKFEENLAKLVEVILSGETVVAMDGLRQALHIDTRHVEKRSINAPETEQVIIGPREGFIEQLGTNIGLLRYRLPTADFRVKTLKVGKMTKSKVAICYLEGTTNPMIVDEVEKRLSKIDIDAILDIGYLEQFIEDNHYTPFPQTYLTERPDTTVGNLIEGRVAILVDGSPFAMLVPVVFNQFYQAMDDYSSRFVLSSFVRSVRVLALVFSLVFPSLYVSFISFNPELLPTEFAVAVAGGRAGVPYPAVVEVLILEISMEILREATVRLPQQIGGALSIVGVLIIGEAAVSAGLASPITVVVIALTTIGSFATPVYSASFALRLLRFPLVILAGIFGLYGVMIGIIFVFNHMLALKSFGVPYMSPISPGNAQGAKDVMIRAPLWWMPRRPAFLHPPNDDRLGSNDVLEQSKPYDERWEEQADGEAKGNNSRPDNGNSN</sequence>
<reference evidence="7 8" key="1">
    <citation type="submission" date="2018-04" db="EMBL/GenBank/DDBJ databases">
        <title>Camelliibacillus theae gen. nov., sp. nov., isolated from Pu'er tea.</title>
        <authorList>
            <person name="Niu L."/>
        </authorList>
    </citation>
    <scope>NUCLEOTIDE SEQUENCE [LARGE SCALE GENOMIC DNA]</scope>
    <source>
        <strain evidence="7 8">T8</strain>
    </source>
</reference>
<evidence type="ECO:0000256" key="4">
    <source>
        <dbReference type="PIRNR" id="PIRNR005690"/>
    </source>
</evidence>
<dbReference type="RefSeq" id="WP_116555013.1">
    <property type="nucleotide sequence ID" value="NZ_QCZG01000022.1"/>
</dbReference>
<name>A0A2U1JZN8_9BACI</name>
<feature type="region of interest" description="Disordered" evidence="5">
    <location>
        <begin position="512"/>
        <end position="554"/>
    </location>
</feature>
<dbReference type="GO" id="GO:0005886">
    <property type="term" value="C:plasma membrane"/>
    <property type="evidence" value="ECO:0007669"/>
    <property type="project" value="UniProtKB-SubCell"/>
</dbReference>
<dbReference type="PANTHER" id="PTHR22550">
    <property type="entry name" value="SPORE GERMINATION PROTEIN"/>
    <property type="match status" value="1"/>
</dbReference>
<dbReference type="InterPro" id="IPR050768">
    <property type="entry name" value="UPF0353/GerABKA_families"/>
</dbReference>
<accession>A0A2U1JZN8</accession>
<evidence type="ECO:0000256" key="3">
    <source>
        <dbReference type="ARBA" id="ARBA00023136"/>
    </source>
</evidence>
<protein>
    <submittedName>
        <fullName evidence="7">Spore germination protein</fullName>
    </submittedName>
</protein>
<dbReference type="GO" id="GO:0009847">
    <property type="term" value="P:spore germination"/>
    <property type="evidence" value="ECO:0007669"/>
    <property type="project" value="UniProtKB-UniRule"/>
</dbReference>
<dbReference type="Pfam" id="PF03323">
    <property type="entry name" value="GerA"/>
    <property type="match status" value="1"/>
</dbReference>
<feature type="transmembrane region" description="Helical" evidence="6">
    <location>
        <begin position="445"/>
        <end position="465"/>
    </location>
</feature>
<feature type="transmembrane region" description="Helical" evidence="6">
    <location>
        <begin position="390"/>
        <end position="410"/>
    </location>
</feature>
<evidence type="ECO:0000313" key="8">
    <source>
        <dbReference type="Proteomes" id="UP000245998"/>
    </source>
</evidence>
<dbReference type="InterPro" id="IPR004995">
    <property type="entry name" value="Spore_Ger"/>
</dbReference>
<dbReference type="EMBL" id="QCZG01000022">
    <property type="protein sequence ID" value="PWA10414.1"/>
    <property type="molecule type" value="Genomic_DNA"/>
</dbReference>
<keyword evidence="3 4" id="KW-0472">Membrane</keyword>
<evidence type="ECO:0000256" key="1">
    <source>
        <dbReference type="ARBA" id="ARBA00004141"/>
    </source>
</evidence>
<proteinExistence type="inferred from homology"/>
<feature type="compositionally biased region" description="Polar residues" evidence="5">
    <location>
        <begin position="543"/>
        <end position="554"/>
    </location>
</feature>
<keyword evidence="8" id="KW-1185">Reference proteome</keyword>
<organism evidence="7 8">
    <name type="scientific">Pueribacillus theae</name>
    <dbReference type="NCBI Taxonomy" id="2171751"/>
    <lineage>
        <taxon>Bacteria</taxon>
        <taxon>Bacillati</taxon>
        <taxon>Bacillota</taxon>
        <taxon>Bacilli</taxon>
        <taxon>Bacillales</taxon>
        <taxon>Bacillaceae</taxon>
        <taxon>Pueribacillus</taxon>
    </lineage>
</organism>
<comment type="similarity">
    <text evidence="2 4">Belongs to the GerABKA family.</text>
</comment>
<feature type="transmembrane region" description="Helical" evidence="6">
    <location>
        <begin position="416"/>
        <end position="438"/>
    </location>
</feature>
<keyword evidence="6" id="KW-0812">Transmembrane</keyword>
<feature type="transmembrane region" description="Helical" evidence="6">
    <location>
        <begin position="319"/>
        <end position="340"/>
    </location>
</feature>
<dbReference type="PANTHER" id="PTHR22550:SF5">
    <property type="entry name" value="LEUCINE ZIPPER PROTEIN 4"/>
    <property type="match status" value="1"/>
</dbReference>
<comment type="subcellular location">
    <subcellularLocation>
        <location evidence="4">Cell membrane</location>
    </subcellularLocation>
    <subcellularLocation>
        <location evidence="1">Membrane</location>
        <topology evidence="1">Multi-pass membrane protein</topology>
    </subcellularLocation>
</comment>
<dbReference type="PIRSF" id="PIRSF005690">
    <property type="entry name" value="GerBA"/>
    <property type="match status" value="1"/>
</dbReference>
<dbReference type="AlphaFoldDB" id="A0A2U1JZN8"/>
<dbReference type="OrthoDB" id="9772630at2"/>